<name>A0ABN7T459_OIKDI</name>
<feature type="compositionally biased region" description="Acidic residues" evidence="1">
    <location>
        <begin position="82"/>
        <end position="110"/>
    </location>
</feature>
<evidence type="ECO:0000313" key="2">
    <source>
        <dbReference type="EMBL" id="CAG5110909.1"/>
    </source>
</evidence>
<feature type="compositionally biased region" description="Acidic residues" evidence="1">
    <location>
        <begin position="36"/>
        <end position="53"/>
    </location>
</feature>
<dbReference type="Proteomes" id="UP001158576">
    <property type="component" value="Chromosome 2"/>
</dbReference>
<feature type="region of interest" description="Disordered" evidence="1">
    <location>
        <begin position="1"/>
        <end position="110"/>
    </location>
</feature>
<gene>
    <name evidence="2" type="ORF">OKIOD_LOCUS14021</name>
</gene>
<feature type="compositionally biased region" description="Acidic residues" evidence="1">
    <location>
        <begin position="1"/>
        <end position="28"/>
    </location>
</feature>
<accession>A0ABN7T459</accession>
<proteinExistence type="predicted"/>
<sequence length="183" mass="20106">MSEMDIIEALEDEEEEETEEATADFEEDLSTKDAPANEEEDDDDGGSSGEDVDNWVGGKGDKGGDGGGKAVDYAEDAVMLQMEDDEIEAEAADDAEESSGPSGDDDTDDEIEAEYHMMANGVDAEFLGFEYANTEESSFVNTQRHSTYTTSSQKLKMDEIVKKILHPLSIKDSFQEKINYGHF</sequence>
<evidence type="ECO:0000313" key="3">
    <source>
        <dbReference type="Proteomes" id="UP001158576"/>
    </source>
</evidence>
<evidence type="ECO:0000256" key="1">
    <source>
        <dbReference type="SAM" id="MobiDB-lite"/>
    </source>
</evidence>
<dbReference type="EMBL" id="OU015567">
    <property type="protein sequence ID" value="CAG5110909.1"/>
    <property type="molecule type" value="Genomic_DNA"/>
</dbReference>
<keyword evidence="3" id="KW-1185">Reference proteome</keyword>
<protein>
    <submittedName>
        <fullName evidence="2">Oidioi.mRNA.OKI2018_I69.chr2.g5256.t1.cds</fullName>
    </submittedName>
</protein>
<reference evidence="2 3" key="1">
    <citation type="submission" date="2021-04" db="EMBL/GenBank/DDBJ databases">
        <authorList>
            <person name="Bliznina A."/>
        </authorList>
    </citation>
    <scope>NUCLEOTIDE SEQUENCE [LARGE SCALE GENOMIC DNA]</scope>
</reference>
<organism evidence="2 3">
    <name type="scientific">Oikopleura dioica</name>
    <name type="common">Tunicate</name>
    <dbReference type="NCBI Taxonomy" id="34765"/>
    <lineage>
        <taxon>Eukaryota</taxon>
        <taxon>Metazoa</taxon>
        <taxon>Chordata</taxon>
        <taxon>Tunicata</taxon>
        <taxon>Appendicularia</taxon>
        <taxon>Copelata</taxon>
        <taxon>Oikopleuridae</taxon>
        <taxon>Oikopleura</taxon>
    </lineage>
</organism>